<dbReference type="InterPro" id="IPR054501">
    <property type="entry name" value="NCH2"/>
</dbReference>
<dbReference type="InterPro" id="IPR027417">
    <property type="entry name" value="P-loop_NTPase"/>
</dbReference>
<dbReference type="Proteomes" id="UP000249467">
    <property type="component" value="Unassembled WGS sequence"/>
</dbReference>
<sequence>MELVDVQSRSTISNFFAGKPVDRQIFVKICEKLEINWQEISGQLPSPTGRGAGGEGIDIEALVKLARERCAEDIRKRCGTMRVLDMEQPVALSDIYTDVNILEKITRNQRKELEEFRAICGFEEFDRWGLSGIKQKRVEGIEAVRNHSKLMILGKPGAGKTTFLKFLAMSCISGKDFVDWVPIFVTLKDFADRENRPSLLQFLTGEFSQWDIEIEAILKSGKTLVLMDGLDEVRAEHDDRILREIRELARNYSESQMVVTCRIATKEYTFEQFTEVEIADFDERQIATFAGNWFCKKEIKSEDFLAKLEQNNRVQQLATSPLLLTLLCLAFDESGKFPANRSELYKEGLDALLRKWDSKRRIRRDSVYKDFSVQKKEDLLSQIALTTFEKGDYFIKQRQLEDYICDYIRNTSNAKTEEEELHLDSEAVLKSIEAQHGLFVERARGIYSFSHLTFHEYFAARQIVVSTSPSKLEAALQNLVTHITDKRWREVILLSVGIAREADDLLLLMKRKIDSLLEEDDKLQSFLSWVDEKSRSIKVSYKLVAVRVYYFNIALDLNRRRQELTFDRDHDDDKIKLYVSLTFDYTHCPLTSDLDCNLSRDFDLIRELTLDRDLNLVLDRILANNIRNRDRIRYFDCDKEIGYEKLYQRLQALNYQLTNPKRVWNDFIEWWERNNKRWIAEYRQVLIEHRNIGHDWQFTDEQRKKLEQYYQANRLLVECLKSDCYVQRETRQEIEESLLLPSKR</sequence>
<name>A0A2W4Y2W6_9CYAN</name>
<dbReference type="SUPFAM" id="SSF52540">
    <property type="entry name" value="P-loop containing nucleoside triphosphate hydrolases"/>
    <property type="match status" value="1"/>
</dbReference>
<accession>A0A2W4Y2W6</accession>
<dbReference type="Pfam" id="PF22727">
    <property type="entry name" value="NCH2"/>
    <property type="match status" value="1"/>
</dbReference>
<dbReference type="Pfam" id="PF05729">
    <property type="entry name" value="NACHT"/>
    <property type="match status" value="1"/>
</dbReference>
<reference evidence="2 3" key="2">
    <citation type="submission" date="2018-06" db="EMBL/GenBank/DDBJ databases">
        <title>Metagenomic assembly of (sub)arctic Cyanobacteria and their associated microbiome from non-axenic cultures.</title>
        <authorList>
            <person name="Baurain D."/>
        </authorList>
    </citation>
    <scope>NUCLEOTIDE SEQUENCE [LARGE SCALE GENOMIC DNA]</scope>
    <source>
        <strain evidence="2">ULC066bin1</strain>
    </source>
</reference>
<feature type="domain" description="NACHT" evidence="1">
    <location>
        <begin position="148"/>
        <end position="262"/>
    </location>
</feature>
<dbReference type="AlphaFoldDB" id="A0A2W4Y2W6"/>
<organism evidence="2 3">
    <name type="scientific">Pseudanabaena frigida</name>
    <dbReference type="NCBI Taxonomy" id="945775"/>
    <lineage>
        <taxon>Bacteria</taxon>
        <taxon>Bacillati</taxon>
        <taxon>Cyanobacteriota</taxon>
        <taxon>Cyanophyceae</taxon>
        <taxon>Pseudanabaenales</taxon>
        <taxon>Pseudanabaenaceae</taxon>
        <taxon>Pseudanabaena</taxon>
    </lineage>
</organism>
<dbReference type="EMBL" id="QBML01000029">
    <property type="protein sequence ID" value="PZO37678.1"/>
    <property type="molecule type" value="Genomic_DNA"/>
</dbReference>
<dbReference type="Gene3D" id="3.40.50.300">
    <property type="entry name" value="P-loop containing nucleotide triphosphate hydrolases"/>
    <property type="match status" value="1"/>
</dbReference>
<evidence type="ECO:0000313" key="2">
    <source>
        <dbReference type="EMBL" id="PZO37678.1"/>
    </source>
</evidence>
<gene>
    <name evidence="2" type="ORF">DCF19_18405</name>
</gene>
<dbReference type="PANTHER" id="PTHR46844">
    <property type="entry name" value="SLR5058 PROTEIN"/>
    <property type="match status" value="1"/>
</dbReference>
<dbReference type="PANTHER" id="PTHR46844:SF1">
    <property type="entry name" value="SLR5058 PROTEIN"/>
    <property type="match status" value="1"/>
</dbReference>
<protein>
    <submittedName>
        <fullName evidence="2">Signal transduction protein</fullName>
    </submittedName>
</protein>
<reference evidence="2 3" key="1">
    <citation type="submission" date="2018-04" db="EMBL/GenBank/DDBJ databases">
        <authorList>
            <person name="Go L.Y."/>
            <person name="Mitchell J.A."/>
        </authorList>
    </citation>
    <scope>NUCLEOTIDE SEQUENCE [LARGE SCALE GENOMIC DNA]</scope>
    <source>
        <strain evidence="2">ULC066bin1</strain>
    </source>
</reference>
<dbReference type="InterPro" id="IPR007111">
    <property type="entry name" value="NACHT_NTPase"/>
</dbReference>
<evidence type="ECO:0000313" key="3">
    <source>
        <dbReference type="Proteomes" id="UP000249467"/>
    </source>
</evidence>
<dbReference type="PROSITE" id="PS50837">
    <property type="entry name" value="NACHT"/>
    <property type="match status" value="1"/>
</dbReference>
<evidence type="ECO:0000259" key="1">
    <source>
        <dbReference type="PROSITE" id="PS50837"/>
    </source>
</evidence>
<proteinExistence type="predicted"/>
<comment type="caution">
    <text evidence="2">The sequence shown here is derived from an EMBL/GenBank/DDBJ whole genome shotgun (WGS) entry which is preliminary data.</text>
</comment>